<keyword evidence="2" id="KW-1185">Reference proteome</keyword>
<dbReference type="Gene3D" id="3.40.50.1820">
    <property type="entry name" value="alpha/beta hydrolase"/>
    <property type="match status" value="1"/>
</dbReference>
<comment type="caution">
    <text evidence="1">The sequence shown here is derived from an EMBL/GenBank/DDBJ whole genome shotgun (WGS) entry which is preliminary data.</text>
</comment>
<gene>
    <name evidence="1" type="ORF">ACFQPF_01740</name>
</gene>
<dbReference type="SUPFAM" id="SSF53474">
    <property type="entry name" value="alpha/beta-Hydrolases"/>
    <property type="match status" value="1"/>
</dbReference>
<sequence length="218" mass="24101">MNLNGSRGSITGYKGLDVPYTLLSVSEDASSLAVILPGLGYSAEGPLLHYATGVALHHNCDVLHVNYRYSSDDYRCFSIQEIDEALQQDSLDVLADVLCSRKYNSYFLIGKSIGTIAMAALLKNEPFSSAETVWLTPLLHENMVLESMLSTIQDGLVFIGSDDRHYSADAVEKIMNRGRLECTIAEGANHSYEYSGDTMRTIDLLKQTISKIEGMFKR</sequence>
<evidence type="ECO:0000313" key="1">
    <source>
        <dbReference type="EMBL" id="MFC7370394.1"/>
    </source>
</evidence>
<dbReference type="RefSeq" id="WP_379745612.1">
    <property type="nucleotide sequence ID" value="NZ_JBHTCP010000003.1"/>
</dbReference>
<accession>A0ABW2NM64</accession>
<dbReference type="GO" id="GO:0016787">
    <property type="term" value="F:hydrolase activity"/>
    <property type="evidence" value="ECO:0007669"/>
    <property type="project" value="UniProtKB-KW"/>
</dbReference>
<dbReference type="InterPro" id="IPR029058">
    <property type="entry name" value="AB_hydrolase_fold"/>
</dbReference>
<keyword evidence="1" id="KW-0378">Hydrolase</keyword>
<name>A0ABW2NM64_9BACL</name>
<protein>
    <submittedName>
        <fullName evidence="1">Alpha/beta hydrolase</fullName>
    </submittedName>
</protein>
<dbReference type="Proteomes" id="UP001596549">
    <property type="component" value="Unassembled WGS sequence"/>
</dbReference>
<evidence type="ECO:0000313" key="2">
    <source>
        <dbReference type="Proteomes" id="UP001596549"/>
    </source>
</evidence>
<dbReference type="EMBL" id="JBHTCP010000003">
    <property type="protein sequence ID" value="MFC7370394.1"/>
    <property type="molecule type" value="Genomic_DNA"/>
</dbReference>
<proteinExistence type="predicted"/>
<organism evidence="1 2">
    <name type="scientific">Fictibacillus iocasae</name>
    <dbReference type="NCBI Taxonomy" id="2715437"/>
    <lineage>
        <taxon>Bacteria</taxon>
        <taxon>Bacillati</taxon>
        <taxon>Bacillota</taxon>
        <taxon>Bacilli</taxon>
        <taxon>Bacillales</taxon>
        <taxon>Fictibacillaceae</taxon>
        <taxon>Fictibacillus</taxon>
    </lineage>
</organism>
<reference evidence="2" key="1">
    <citation type="journal article" date="2019" name="Int. J. Syst. Evol. Microbiol.">
        <title>The Global Catalogue of Microorganisms (GCM) 10K type strain sequencing project: providing services to taxonomists for standard genome sequencing and annotation.</title>
        <authorList>
            <consortium name="The Broad Institute Genomics Platform"/>
            <consortium name="The Broad Institute Genome Sequencing Center for Infectious Disease"/>
            <person name="Wu L."/>
            <person name="Ma J."/>
        </authorList>
    </citation>
    <scope>NUCLEOTIDE SEQUENCE [LARGE SCALE GENOMIC DNA]</scope>
    <source>
        <strain evidence="2">NBRC 106396</strain>
    </source>
</reference>